<gene>
    <name evidence="1" type="ORF">EDS130_LOCUS46576</name>
</gene>
<proteinExistence type="predicted"/>
<organism evidence="1 2">
    <name type="scientific">Adineta ricciae</name>
    <name type="common">Rotifer</name>
    <dbReference type="NCBI Taxonomy" id="249248"/>
    <lineage>
        <taxon>Eukaryota</taxon>
        <taxon>Metazoa</taxon>
        <taxon>Spiralia</taxon>
        <taxon>Gnathifera</taxon>
        <taxon>Rotifera</taxon>
        <taxon>Eurotatoria</taxon>
        <taxon>Bdelloidea</taxon>
        <taxon>Adinetida</taxon>
        <taxon>Adinetidae</taxon>
        <taxon>Adineta</taxon>
    </lineage>
</organism>
<accession>A0A815XRU0</accession>
<dbReference type="AlphaFoldDB" id="A0A815XRU0"/>
<feature type="non-terminal residue" evidence="1">
    <location>
        <position position="134"/>
    </location>
</feature>
<comment type="caution">
    <text evidence="1">The sequence shown here is derived from an EMBL/GenBank/DDBJ whole genome shotgun (WGS) entry which is preliminary data.</text>
</comment>
<protein>
    <submittedName>
        <fullName evidence="1">Uncharacterized protein</fullName>
    </submittedName>
</protein>
<dbReference type="EMBL" id="CAJNOJ010002651">
    <property type="protein sequence ID" value="CAF1560935.1"/>
    <property type="molecule type" value="Genomic_DNA"/>
</dbReference>
<sequence length="134" mass="15414">MINAVSITTMLANHVAKKDSYRPSGNLREQQLADHLYQILDNVITSSSYEVEDENTLDYDDLFDDAHEDEQCDVEADEENGPSFCAVEDEDELGDDALLQKFSLEYMTNVIDFYNEIDTTTGKRKHTWKSVQHR</sequence>
<name>A0A815XRU0_ADIRI</name>
<evidence type="ECO:0000313" key="1">
    <source>
        <dbReference type="EMBL" id="CAF1560935.1"/>
    </source>
</evidence>
<reference evidence="1" key="1">
    <citation type="submission" date="2021-02" db="EMBL/GenBank/DDBJ databases">
        <authorList>
            <person name="Nowell W R."/>
        </authorList>
    </citation>
    <scope>NUCLEOTIDE SEQUENCE</scope>
</reference>
<evidence type="ECO:0000313" key="2">
    <source>
        <dbReference type="Proteomes" id="UP000663852"/>
    </source>
</evidence>
<dbReference type="Proteomes" id="UP000663852">
    <property type="component" value="Unassembled WGS sequence"/>
</dbReference>